<sequence>MPDRDLVGPGERVRVGGERTSHAVTVVAAPTSHSAASRALVLLRTPRLLASAVPAAPAVSGNPGRGPVGCLRSSWERELSDSAGLRGHCMAGESAEISARPMRERARRLRLVAARYERRADDERRTAHALESLPTEEWQVFHDIAWPGRRYASIDHVVIGPPGVFVIDSQHWTGRVTVEGGVLHRNGRPRDAATLAAAEAAASIKKLVVAVQDIPVHAVLCFAGDLELFGLADDAVLCSTDTVATVLRTRQGVVARGIREDVARQLAEKLGDRTTVRNVVPAQRLRIFLPEPSRLPTPPPGRPTGRLRRSDIASVAVGVSLAVGSLALVASGSETLGDLGQAVVDLVSNDSAPERQPEIQMPTGYEPPAQDDR</sequence>
<evidence type="ECO:0000256" key="2">
    <source>
        <dbReference type="SAM" id="MobiDB-lite"/>
    </source>
</evidence>
<evidence type="ECO:0000256" key="1">
    <source>
        <dbReference type="SAM" id="Coils"/>
    </source>
</evidence>
<proteinExistence type="predicted"/>
<dbReference type="AlphaFoldDB" id="A0A316TGB7"/>
<evidence type="ECO:0000259" key="3">
    <source>
        <dbReference type="PROSITE" id="PS50965"/>
    </source>
</evidence>
<evidence type="ECO:0000313" key="5">
    <source>
        <dbReference type="Proteomes" id="UP000245507"/>
    </source>
</evidence>
<keyword evidence="1" id="KW-0175">Coiled coil</keyword>
<dbReference type="Proteomes" id="UP000245507">
    <property type="component" value="Unassembled WGS sequence"/>
</dbReference>
<feature type="coiled-coil region" evidence="1">
    <location>
        <begin position="106"/>
        <end position="133"/>
    </location>
</feature>
<keyword evidence="5" id="KW-1185">Reference proteome</keyword>
<dbReference type="PROSITE" id="PS50965">
    <property type="entry name" value="NERD"/>
    <property type="match status" value="1"/>
</dbReference>
<comment type="caution">
    <text evidence="4">The sequence shown here is derived from an EMBL/GenBank/DDBJ whole genome shotgun (WGS) entry which is preliminary data.</text>
</comment>
<dbReference type="Pfam" id="PF08378">
    <property type="entry name" value="NERD"/>
    <property type="match status" value="1"/>
</dbReference>
<dbReference type="InterPro" id="IPR011528">
    <property type="entry name" value="NERD"/>
</dbReference>
<feature type="region of interest" description="Disordered" evidence="2">
    <location>
        <begin position="348"/>
        <end position="373"/>
    </location>
</feature>
<feature type="domain" description="NERD" evidence="3">
    <location>
        <begin position="118"/>
        <end position="219"/>
    </location>
</feature>
<accession>A0A316TGB7</accession>
<protein>
    <recommendedName>
        <fullName evidence="3">NERD domain-containing protein</fullName>
    </recommendedName>
</protein>
<reference evidence="4 5" key="1">
    <citation type="submission" date="2018-05" db="EMBL/GenBank/DDBJ databases">
        <title>Nocardioides silvaticus genome.</title>
        <authorList>
            <person name="Li C."/>
            <person name="Wang G."/>
        </authorList>
    </citation>
    <scope>NUCLEOTIDE SEQUENCE [LARGE SCALE GENOMIC DNA]</scope>
    <source>
        <strain evidence="4 5">CCTCC AB 2018079</strain>
    </source>
</reference>
<evidence type="ECO:0000313" key="4">
    <source>
        <dbReference type="EMBL" id="PWN01374.1"/>
    </source>
</evidence>
<name>A0A316TGB7_9ACTN</name>
<organism evidence="4 5">
    <name type="scientific">Nocardioides silvaticus</name>
    <dbReference type="NCBI Taxonomy" id="2201891"/>
    <lineage>
        <taxon>Bacteria</taxon>
        <taxon>Bacillati</taxon>
        <taxon>Actinomycetota</taxon>
        <taxon>Actinomycetes</taxon>
        <taxon>Propionibacteriales</taxon>
        <taxon>Nocardioidaceae</taxon>
        <taxon>Nocardioides</taxon>
    </lineage>
</organism>
<gene>
    <name evidence="4" type="ORF">DJ010_19395</name>
</gene>
<dbReference type="EMBL" id="QGDD01000010">
    <property type="protein sequence ID" value="PWN01374.1"/>
    <property type="molecule type" value="Genomic_DNA"/>
</dbReference>